<dbReference type="PRINTS" id="PR00412">
    <property type="entry name" value="EPOXHYDRLASE"/>
</dbReference>
<dbReference type="PANTHER" id="PTHR43329">
    <property type="entry name" value="EPOXIDE HYDROLASE"/>
    <property type="match status" value="1"/>
</dbReference>
<dbReference type="RefSeq" id="WP_251802028.1">
    <property type="nucleotide sequence ID" value="NZ_JAMQOL010000047.1"/>
</dbReference>
<evidence type="ECO:0000259" key="2">
    <source>
        <dbReference type="Pfam" id="PF00561"/>
    </source>
</evidence>
<name>A0ABT0Y8C9_9ACTN</name>
<evidence type="ECO:0000256" key="1">
    <source>
        <dbReference type="ARBA" id="ARBA00022801"/>
    </source>
</evidence>
<proteinExistence type="predicted"/>
<evidence type="ECO:0000313" key="4">
    <source>
        <dbReference type="Proteomes" id="UP001523216"/>
    </source>
</evidence>
<gene>
    <name evidence="3" type="ORF">LXN57_32560</name>
</gene>
<evidence type="ECO:0000313" key="3">
    <source>
        <dbReference type="EMBL" id="MCM4082311.1"/>
    </source>
</evidence>
<dbReference type="Pfam" id="PF00561">
    <property type="entry name" value="Abhydrolase_1"/>
    <property type="match status" value="1"/>
</dbReference>
<dbReference type="Proteomes" id="UP001523216">
    <property type="component" value="Unassembled WGS sequence"/>
</dbReference>
<reference evidence="3 4" key="1">
    <citation type="submission" date="2022-06" db="EMBL/GenBank/DDBJ databases">
        <title>Actinoplanes abujensis sp. nov., isolated from Nigerian arid soil.</title>
        <authorList>
            <person name="Ding P."/>
        </authorList>
    </citation>
    <scope>NUCLEOTIDE SEQUENCE [LARGE SCALE GENOMIC DNA]</scope>
    <source>
        <strain evidence="4">TRM88002</strain>
    </source>
</reference>
<keyword evidence="1 3" id="KW-0378">Hydrolase</keyword>
<dbReference type="InterPro" id="IPR000639">
    <property type="entry name" value="Epox_hydrolase-like"/>
</dbReference>
<protein>
    <submittedName>
        <fullName evidence="3">Alpha/beta hydrolase</fullName>
    </submittedName>
</protein>
<organism evidence="3 4">
    <name type="scientific">Paractinoplanes hotanensis</name>
    <dbReference type="NCBI Taxonomy" id="2906497"/>
    <lineage>
        <taxon>Bacteria</taxon>
        <taxon>Bacillati</taxon>
        <taxon>Actinomycetota</taxon>
        <taxon>Actinomycetes</taxon>
        <taxon>Micromonosporales</taxon>
        <taxon>Micromonosporaceae</taxon>
        <taxon>Paractinoplanes</taxon>
    </lineage>
</organism>
<sequence length="275" mass="29806">MRVRARGLTFDVAVAGPADGVPVLLLHGFPQDHREFDQLLPRLHAAGLRTYAPDQRGYSPGARPVDTARYVLTEPQADAVALLDELGLGSVHVVGHDWGAQVAWRLAAEQPDRVRTLTAISLPHPRALTTALKNDVGQRIRLGYVPLLRTTRAGDLLLAGDGRAIRLMMRRLGPAADQYVTALREPGRLSGALAWYRALTAGRVPRIGSVAVPTTYIWGTKDPAVGRRAALGTRDWVHGPYRFLPLPGVGHWAPEEAPDDVATAVLDRIGAPTQH</sequence>
<feature type="domain" description="AB hydrolase-1" evidence="2">
    <location>
        <begin position="22"/>
        <end position="258"/>
    </location>
</feature>
<dbReference type="GO" id="GO:0016787">
    <property type="term" value="F:hydrolase activity"/>
    <property type="evidence" value="ECO:0007669"/>
    <property type="project" value="UniProtKB-KW"/>
</dbReference>
<keyword evidence="4" id="KW-1185">Reference proteome</keyword>
<comment type="caution">
    <text evidence="3">The sequence shown here is derived from an EMBL/GenBank/DDBJ whole genome shotgun (WGS) entry which is preliminary data.</text>
</comment>
<dbReference type="SUPFAM" id="SSF53474">
    <property type="entry name" value="alpha/beta-Hydrolases"/>
    <property type="match status" value="1"/>
</dbReference>
<dbReference type="InterPro" id="IPR000073">
    <property type="entry name" value="AB_hydrolase_1"/>
</dbReference>
<dbReference type="Gene3D" id="3.40.50.1820">
    <property type="entry name" value="alpha/beta hydrolase"/>
    <property type="match status" value="1"/>
</dbReference>
<accession>A0ABT0Y8C9</accession>
<dbReference type="InterPro" id="IPR029058">
    <property type="entry name" value="AB_hydrolase_fold"/>
</dbReference>
<dbReference type="EMBL" id="JAMQOL010000047">
    <property type="protein sequence ID" value="MCM4082311.1"/>
    <property type="molecule type" value="Genomic_DNA"/>
</dbReference>